<keyword evidence="6" id="KW-0808">Transferase</keyword>
<evidence type="ECO:0000256" key="10">
    <source>
        <dbReference type="ARBA" id="ARBA00031621"/>
    </source>
</evidence>
<keyword evidence="7" id="KW-0227">DNA damage</keyword>
<evidence type="ECO:0000256" key="11">
    <source>
        <dbReference type="ARBA" id="ARBA00049348"/>
    </source>
</evidence>
<dbReference type="PANTHER" id="PTHR10815:SF13">
    <property type="entry name" value="METHYLATED-DNA--PROTEIN-CYSTEINE METHYLTRANSFERASE"/>
    <property type="match status" value="1"/>
</dbReference>
<keyword evidence="5" id="KW-0489">Methyltransferase</keyword>
<evidence type="ECO:0000256" key="4">
    <source>
        <dbReference type="ARBA" id="ARBA00015377"/>
    </source>
</evidence>
<keyword evidence="14" id="KW-1185">Reference proteome</keyword>
<evidence type="ECO:0000256" key="8">
    <source>
        <dbReference type="ARBA" id="ARBA00023204"/>
    </source>
</evidence>
<evidence type="ECO:0000259" key="12">
    <source>
        <dbReference type="Pfam" id="PF01035"/>
    </source>
</evidence>
<reference evidence="13 14" key="1">
    <citation type="journal article" date="2020" name="ISME J.">
        <title>Uncovering the hidden diversity of litter-decomposition mechanisms in mushroom-forming fungi.</title>
        <authorList>
            <person name="Floudas D."/>
            <person name="Bentzer J."/>
            <person name="Ahren D."/>
            <person name="Johansson T."/>
            <person name="Persson P."/>
            <person name="Tunlid A."/>
        </authorList>
    </citation>
    <scope>NUCLEOTIDE SEQUENCE [LARGE SCALE GENOMIC DNA]</scope>
    <source>
        <strain evidence="13 14">CBS 101986</strain>
    </source>
</reference>
<dbReference type="NCBIfam" id="TIGR00589">
    <property type="entry name" value="ogt"/>
    <property type="match status" value="1"/>
</dbReference>
<dbReference type="AlphaFoldDB" id="A0A8H5ER41"/>
<dbReference type="GO" id="GO:0006281">
    <property type="term" value="P:DNA repair"/>
    <property type="evidence" value="ECO:0007669"/>
    <property type="project" value="UniProtKB-KW"/>
</dbReference>
<dbReference type="Gene3D" id="1.10.10.10">
    <property type="entry name" value="Winged helix-like DNA-binding domain superfamily/Winged helix DNA-binding domain"/>
    <property type="match status" value="1"/>
</dbReference>
<dbReference type="EC" id="2.1.1.63" evidence="3"/>
<evidence type="ECO:0000256" key="3">
    <source>
        <dbReference type="ARBA" id="ARBA00011918"/>
    </source>
</evidence>
<dbReference type="InterPro" id="IPR014048">
    <property type="entry name" value="MethylDNA_cys_MeTrfase_DNA-bd"/>
</dbReference>
<dbReference type="OrthoDB" id="1907495at2759"/>
<keyword evidence="8" id="KW-0234">DNA repair</keyword>
<dbReference type="InterPro" id="IPR036217">
    <property type="entry name" value="MethylDNA_cys_MeTrfase_DNAb"/>
</dbReference>
<dbReference type="CDD" id="cd06445">
    <property type="entry name" value="ATase"/>
    <property type="match status" value="1"/>
</dbReference>
<evidence type="ECO:0000256" key="1">
    <source>
        <dbReference type="ARBA" id="ARBA00001286"/>
    </source>
</evidence>
<dbReference type="EMBL" id="JAACJJ010000060">
    <property type="protein sequence ID" value="KAF5309221.1"/>
    <property type="molecule type" value="Genomic_DNA"/>
</dbReference>
<dbReference type="Proteomes" id="UP000567179">
    <property type="component" value="Unassembled WGS sequence"/>
</dbReference>
<evidence type="ECO:0000313" key="13">
    <source>
        <dbReference type="EMBL" id="KAF5309221.1"/>
    </source>
</evidence>
<sequence length="165" mass="18157">MPAIRSKNNLALTSTTAGPAPAMSKYFDTKHHATPVPSFPARDHEREAFRSPSGKKLTSHQWKVYDFTLTIPRGKVATYKDVAEAVGGSPRSVGNALRNNPFAPFVPCHRVIASNLFVGGYFGEWGKDHKSGTRYNQKVELLSTEGVAVDPRGYLLVKEKLLRCA</sequence>
<evidence type="ECO:0000256" key="9">
    <source>
        <dbReference type="ARBA" id="ARBA00030795"/>
    </source>
</evidence>
<feature type="domain" description="Methylated-DNA-[protein]-cysteine S-methyltransferase DNA binding" evidence="12">
    <location>
        <begin position="61"/>
        <end position="147"/>
    </location>
</feature>
<dbReference type="GO" id="GO:0032259">
    <property type="term" value="P:methylation"/>
    <property type="evidence" value="ECO:0007669"/>
    <property type="project" value="UniProtKB-KW"/>
</dbReference>
<dbReference type="SUPFAM" id="SSF46767">
    <property type="entry name" value="Methylated DNA-protein cysteine methyltransferase, C-terminal domain"/>
    <property type="match status" value="1"/>
</dbReference>
<accession>A0A8H5ER41</accession>
<evidence type="ECO:0000256" key="5">
    <source>
        <dbReference type="ARBA" id="ARBA00022603"/>
    </source>
</evidence>
<organism evidence="13 14">
    <name type="scientific">Psilocybe cf. subviscida</name>
    <dbReference type="NCBI Taxonomy" id="2480587"/>
    <lineage>
        <taxon>Eukaryota</taxon>
        <taxon>Fungi</taxon>
        <taxon>Dikarya</taxon>
        <taxon>Basidiomycota</taxon>
        <taxon>Agaricomycotina</taxon>
        <taxon>Agaricomycetes</taxon>
        <taxon>Agaricomycetidae</taxon>
        <taxon>Agaricales</taxon>
        <taxon>Agaricineae</taxon>
        <taxon>Strophariaceae</taxon>
        <taxon>Psilocybe</taxon>
    </lineage>
</organism>
<dbReference type="GO" id="GO:0003908">
    <property type="term" value="F:methylated-DNA-[protein]-cysteine S-methyltransferase activity"/>
    <property type="evidence" value="ECO:0007669"/>
    <property type="project" value="UniProtKB-EC"/>
</dbReference>
<evidence type="ECO:0000256" key="7">
    <source>
        <dbReference type="ARBA" id="ARBA00022763"/>
    </source>
</evidence>
<comment type="catalytic activity">
    <reaction evidence="11">
        <text>a 6-O-methyl-2'-deoxyguanosine in DNA + L-cysteinyl-[protein] = S-methyl-L-cysteinyl-[protein] + a 2'-deoxyguanosine in DNA</text>
        <dbReference type="Rhea" id="RHEA:24000"/>
        <dbReference type="Rhea" id="RHEA-COMP:10131"/>
        <dbReference type="Rhea" id="RHEA-COMP:10132"/>
        <dbReference type="Rhea" id="RHEA-COMP:11367"/>
        <dbReference type="Rhea" id="RHEA-COMP:11368"/>
        <dbReference type="ChEBI" id="CHEBI:29950"/>
        <dbReference type="ChEBI" id="CHEBI:82612"/>
        <dbReference type="ChEBI" id="CHEBI:85445"/>
        <dbReference type="ChEBI" id="CHEBI:85448"/>
        <dbReference type="EC" id="2.1.1.63"/>
    </reaction>
</comment>
<evidence type="ECO:0000256" key="6">
    <source>
        <dbReference type="ARBA" id="ARBA00022679"/>
    </source>
</evidence>
<evidence type="ECO:0000256" key="2">
    <source>
        <dbReference type="ARBA" id="ARBA00008711"/>
    </source>
</evidence>
<comment type="similarity">
    <text evidence="2">Belongs to the MGMT family.</text>
</comment>
<proteinExistence type="inferred from homology"/>
<evidence type="ECO:0000313" key="14">
    <source>
        <dbReference type="Proteomes" id="UP000567179"/>
    </source>
</evidence>
<comment type="catalytic activity">
    <reaction evidence="1">
        <text>a 4-O-methyl-thymidine in DNA + L-cysteinyl-[protein] = a thymidine in DNA + S-methyl-L-cysteinyl-[protein]</text>
        <dbReference type="Rhea" id="RHEA:53428"/>
        <dbReference type="Rhea" id="RHEA-COMP:10131"/>
        <dbReference type="Rhea" id="RHEA-COMP:10132"/>
        <dbReference type="Rhea" id="RHEA-COMP:13555"/>
        <dbReference type="Rhea" id="RHEA-COMP:13556"/>
        <dbReference type="ChEBI" id="CHEBI:29950"/>
        <dbReference type="ChEBI" id="CHEBI:82612"/>
        <dbReference type="ChEBI" id="CHEBI:137386"/>
        <dbReference type="ChEBI" id="CHEBI:137387"/>
        <dbReference type="EC" id="2.1.1.63"/>
    </reaction>
</comment>
<protein>
    <recommendedName>
        <fullName evidence="4">Methylated-DNA--protein-cysteine methyltransferase</fullName>
        <ecNumber evidence="3">2.1.1.63</ecNumber>
    </recommendedName>
    <alternativeName>
        <fullName evidence="9">6-O-methylguanine-DNA methyltransferase</fullName>
    </alternativeName>
    <alternativeName>
        <fullName evidence="10">O-6-methylguanine-DNA-alkyltransferase</fullName>
    </alternativeName>
</protein>
<dbReference type="PANTHER" id="PTHR10815">
    <property type="entry name" value="METHYLATED-DNA--PROTEIN-CYSTEINE METHYLTRANSFERASE"/>
    <property type="match status" value="1"/>
</dbReference>
<dbReference type="PROSITE" id="PS00374">
    <property type="entry name" value="MGMT"/>
    <property type="match status" value="1"/>
</dbReference>
<name>A0A8H5ER41_9AGAR</name>
<dbReference type="InterPro" id="IPR001497">
    <property type="entry name" value="MethylDNA_cys_MeTrfase_AS"/>
</dbReference>
<dbReference type="Pfam" id="PF01035">
    <property type="entry name" value="DNA_binding_1"/>
    <property type="match status" value="1"/>
</dbReference>
<comment type="caution">
    <text evidence="13">The sequence shown here is derived from an EMBL/GenBank/DDBJ whole genome shotgun (WGS) entry which is preliminary data.</text>
</comment>
<gene>
    <name evidence="13" type="ORF">D9619_012734</name>
</gene>
<dbReference type="InterPro" id="IPR036388">
    <property type="entry name" value="WH-like_DNA-bd_sf"/>
</dbReference>